<accession>A0AAV9IIJ5</accession>
<sequence>MAQPKQRQQPSEQSLVGSAPLLPLLPEQQYVKNKGKPRRRVCKESTEEKHPTRHKLNHAKPRDKEILEEEEIFNLLEAFRKYFPEPPSNLRAQEIIESRSGRFFTEKEQWELWENVLKPWSQKWYSKKEAFFRIARARFLNTPSSQFITKELAEEWAKSFFQVGEKMVAQ</sequence>
<protein>
    <recommendedName>
        <fullName evidence="4">Retrotransposon gag domain-containing protein</fullName>
    </recommendedName>
</protein>
<evidence type="ECO:0000313" key="2">
    <source>
        <dbReference type="EMBL" id="KAK4527257.1"/>
    </source>
</evidence>
<comment type="caution">
    <text evidence="2">The sequence shown here is derived from an EMBL/GenBank/DDBJ whole genome shotgun (WGS) entry which is preliminary data.</text>
</comment>
<evidence type="ECO:0008006" key="4">
    <source>
        <dbReference type="Google" id="ProtNLM"/>
    </source>
</evidence>
<reference evidence="2 3" key="1">
    <citation type="submission" date="2022-07" db="EMBL/GenBank/DDBJ databases">
        <title>Genome-wide signatures of adaptation to extreme environments.</title>
        <authorList>
            <person name="Cho C.H."/>
            <person name="Yoon H.S."/>
        </authorList>
    </citation>
    <scope>NUCLEOTIDE SEQUENCE [LARGE SCALE GENOMIC DNA]</scope>
    <source>
        <strain evidence="2 3">108.79 E11</strain>
    </source>
</reference>
<name>A0AAV9IIJ5_9RHOD</name>
<evidence type="ECO:0000313" key="3">
    <source>
        <dbReference type="Proteomes" id="UP001300502"/>
    </source>
</evidence>
<feature type="region of interest" description="Disordered" evidence="1">
    <location>
        <begin position="1"/>
        <end position="61"/>
    </location>
</feature>
<gene>
    <name evidence="2" type="ORF">GAYE_SCF37G5179</name>
</gene>
<dbReference type="EMBL" id="JANCYU010000049">
    <property type="protein sequence ID" value="KAK4527257.1"/>
    <property type="molecule type" value="Genomic_DNA"/>
</dbReference>
<dbReference type="Proteomes" id="UP001300502">
    <property type="component" value="Unassembled WGS sequence"/>
</dbReference>
<keyword evidence="3" id="KW-1185">Reference proteome</keyword>
<dbReference type="AlphaFoldDB" id="A0AAV9IIJ5"/>
<proteinExistence type="predicted"/>
<evidence type="ECO:0000256" key="1">
    <source>
        <dbReference type="SAM" id="MobiDB-lite"/>
    </source>
</evidence>
<feature type="compositionally biased region" description="Polar residues" evidence="1">
    <location>
        <begin position="1"/>
        <end position="16"/>
    </location>
</feature>
<organism evidence="2 3">
    <name type="scientific">Galdieria yellowstonensis</name>
    <dbReference type="NCBI Taxonomy" id="3028027"/>
    <lineage>
        <taxon>Eukaryota</taxon>
        <taxon>Rhodophyta</taxon>
        <taxon>Bangiophyceae</taxon>
        <taxon>Galdieriales</taxon>
        <taxon>Galdieriaceae</taxon>
        <taxon>Galdieria</taxon>
    </lineage>
</organism>